<dbReference type="PANTHER" id="PTHR15460:SF3">
    <property type="entry name" value="PEROXISOMAL MEMBRANE PROTEIN 4"/>
    <property type="match status" value="1"/>
</dbReference>
<dbReference type="PANTHER" id="PTHR15460">
    <property type="entry name" value="PEROXISOMAL MEMBRANE PROTEIN 4"/>
    <property type="match status" value="1"/>
</dbReference>
<evidence type="ECO:0000313" key="1">
    <source>
        <dbReference type="EMBL" id="GMI50575.1"/>
    </source>
</evidence>
<dbReference type="InterPro" id="IPR019531">
    <property type="entry name" value="Pmp4"/>
</dbReference>
<name>A0ABQ6N9G9_9STRA</name>
<gene>
    <name evidence="1" type="ORF">TeGR_g15215</name>
</gene>
<comment type="caution">
    <text evidence="1">The sequence shown here is derived from an EMBL/GenBank/DDBJ whole genome shotgun (WGS) entry which is preliminary data.</text>
</comment>
<sequence>MTPFSADVLNAFNSALAGIRYGVKIRLPHALLMALLFPRSRSPSARASQIYRAVMTHAWNLGKFVLVYKGALLLLKHSARLDPSLLLSARPGHILGSSPPPSSPSSHLGRPFRPSHAALAGALGGYLVWGEYEHVNYQIILYLLSRVIAGGCRSLASRGVRPFSDRRLRFENTYPALATVTWAAVMYLFECDPDKLQRSLTKSMQEIYHQEDVDLFVLGKVDGGKLKDGLVSVGTSREKEDDILDPEIIKTL</sequence>
<dbReference type="Proteomes" id="UP001165060">
    <property type="component" value="Unassembled WGS sequence"/>
</dbReference>
<organism evidence="1 2">
    <name type="scientific">Tetraparma gracilis</name>
    <dbReference type="NCBI Taxonomy" id="2962635"/>
    <lineage>
        <taxon>Eukaryota</taxon>
        <taxon>Sar</taxon>
        <taxon>Stramenopiles</taxon>
        <taxon>Ochrophyta</taxon>
        <taxon>Bolidophyceae</taxon>
        <taxon>Parmales</taxon>
        <taxon>Triparmaceae</taxon>
        <taxon>Tetraparma</taxon>
    </lineage>
</organism>
<keyword evidence="2" id="KW-1185">Reference proteome</keyword>
<reference evidence="1 2" key="1">
    <citation type="journal article" date="2023" name="Commun. Biol.">
        <title>Genome analysis of Parmales, the sister group of diatoms, reveals the evolutionary specialization of diatoms from phago-mixotrophs to photoautotrophs.</title>
        <authorList>
            <person name="Ban H."/>
            <person name="Sato S."/>
            <person name="Yoshikawa S."/>
            <person name="Yamada K."/>
            <person name="Nakamura Y."/>
            <person name="Ichinomiya M."/>
            <person name="Sato N."/>
            <person name="Blanc-Mathieu R."/>
            <person name="Endo H."/>
            <person name="Kuwata A."/>
            <person name="Ogata H."/>
        </authorList>
    </citation>
    <scope>NUCLEOTIDE SEQUENCE [LARGE SCALE GENOMIC DNA]</scope>
</reference>
<evidence type="ECO:0000313" key="2">
    <source>
        <dbReference type="Proteomes" id="UP001165060"/>
    </source>
</evidence>
<dbReference type="EMBL" id="BRYB01006925">
    <property type="protein sequence ID" value="GMI50575.1"/>
    <property type="molecule type" value="Genomic_DNA"/>
</dbReference>
<evidence type="ECO:0008006" key="3">
    <source>
        <dbReference type="Google" id="ProtNLM"/>
    </source>
</evidence>
<proteinExistence type="predicted"/>
<accession>A0ABQ6N9G9</accession>
<protein>
    <recommendedName>
        <fullName evidence="3">Peroxisomal membrane protein 4</fullName>
    </recommendedName>
</protein>